<dbReference type="InterPro" id="IPR001932">
    <property type="entry name" value="PPM-type_phosphatase-like_dom"/>
</dbReference>
<proteinExistence type="predicted"/>
<dbReference type="RefSeq" id="WP_344590547.1">
    <property type="nucleotide sequence ID" value="NZ_BAAARW010000012.1"/>
</dbReference>
<gene>
    <name evidence="9" type="ORF">GCM10010191_39810</name>
</gene>
<keyword evidence="5" id="KW-0418">Kinase</keyword>
<organism evidence="9 10">
    <name type="scientific">Actinomadura vinacea</name>
    <dbReference type="NCBI Taxonomy" id="115336"/>
    <lineage>
        <taxon>Bacteria</taxon>
        <taxon>Bacillati</taxon>
        <taxon>Actinomycetota</taxon>
        <taxon>Actinomycetes</taxon>
        <taxon>Streptosporangiales</taxon>
        <taxon>Thermomonosporaceae</taxon>
        <taxon>Actinomadura</taxon>
    </lineage>
</organism>
<dbReference type="PROSITE" id="PS50011">
    <property type="entry name" value="PROTEIN_KINASE_DOM"/>
    <property type="match status" value="1"/>
</dbReference>
<evidence type="ECO:0000313" key="9">
    <source>
        <dbReference type="EMBL" id="GAA2423724.1"/>
    </source>
</evidence>
<dbReference type="InterPro" id="IPR036457">
    <property type="entry name" value="PPM-type-like_dom_sf"/>
</dbReference>
<keyword evidence="6" id="KW-0067">ATP-binding</keyword>
<dbReference type="PANTHER" id="PTHR43289">
    <property type="entry name" value="MITOGEN-ACTIVATED PROTEIN KINASE KINASE KINASE 20-RELATED"/>
    <property type="match status" value="1"/>
</dbReference>
<evidence type="ECO:0000259" key="7">
    <source>
        <dbReference type="PROSITE" id="PS50011"/>
    </source>
</evidence>
<dbReference type="Proteomes" id="UP001501231">
    <property type="component" value="Unassembled WGS sequence"/>
</dbReference>
<keyword evidence="10" id="KW-1185">Reference proteome</keyword>
<dbReference type="PROSITE" id="PS51746">
    <property type="entry name" value="PPM_2"/>
    <property type="match status" value="1"/>
</dbReference>
<dbReference type="InterPro" id="IPR000719">
    <property type="entry name" value="Prot_kinase_dom"/>
</dbReference>
<dbReference type="CDD" id="cd14014">
    <property type="entry name" value="STKc_PknB_like"/>
    <property type="match status" value="1"/>
</dbReference>
<dbReference type="Pfam" id="PF00069">
    <property type="entry name" value="Pkinase"/>
    <property type="match status" value="1"/>
</dbReference>
<evidence type="ECO:0000313" key="10">
    <source>
        <dbReference type="Proteomes" id="UP001501231"/>
    </source>
</evidence>
<dbReference type="Gene3D" id="3.30.200.20">
    <property type="entry name" value="Phosphorylase Kinase, domain 1"/>
    <property type="match status" value="1"/>
</dbReference>
<feature type="domain" description="Protein kinase" evidence="7">
    <location>
        <begin position="415"/>
        <end position="657"/>
    </location>
</feature>
<protein>
    <recommendedName>
        <fullName evidence="1">non-specific serine/threonine protein kinase</fullName>
        <ecNumber evidence="1">2.7.11.1</ecNumber>
    </recommendedName>
</protein>
<comment type="caution">
    <text evidence="9">The sequence shown here is derived from an EMBL/GenBank/DDBJ whole genome shotgun (WGS) entry which is preliminary data.</text>
</comment>
<sequence length="657" mass="69964">MIPRSAARMVVQPLVGWPRTVTPGQAHLVTVDLRAAEGQGWPYEEEEFAFPCMLDGAPHFTVEAVSDPSVILHRFGGSYGPARFVVTAAEALGEHVLWLNVATQNSALVYAAELAITVVPARAEASGGERIGMRLPSTGPAESELTRTRRLCPNCNEPVGVGVAFCENCGISLDTPQAPAPSHAVGRAGEDFLVVVAGDSEITTSLALYHLTPPFSLDSSDALRDATRRAGSALGGAGGQGTSATMMRFDLPGISVAHIGDTRAYMLRDAELSLITQDHVVDLLERGEGHLHPERERRLPRLEDEGDAEPDLLSREAQLGDRYLVCSPGLWRNVPVRGIFEVLSRTAFPQAAADALVRRAAQQGGGVGIACVIGDVQEERASRWRRGRLRLATGVAHSTGTQAAARTGAPSIPGYELFAWVGRGMFGEVWRGRDAQGRDVAVRLIRPGATGSDRVRQRLARDIDTARGLRSDHVDAQLDADVTGPRPYIVTRFVSGLRLGAYIDEWGPLPEGLLQHVAIGLARALADVHAAGLVHRDVRPGEVLIDKGEPVLTGLGLAALMDAGTQGFPAPEVLQGEEAGPAADVFAWACTVVQAATGRPPFPGTAFKLVYYETLEGGADLAGVPAWLDPVVRAALAVDPGDRPTAAELVERLRDRE</sequence>
<accession>A0ABN3J796</accession>
<evidence type="ECO:0000256" key="5">
    <source>
        <dbReference type="ARBA" id="ARBA00022777"/>
    </source>
</evidence>
<evidence type="ECO:0000256" key="6">
    <source>
        <dbReference type="ARBA" id="ARBA00022840"/>
    </source>
</evidence>
<dbReference type="PANTHER" id="PTHR43289:SF6">
    <property type="entry name" value="SERINE_THREONINE-PROTEIN KINASE NEKL-3"/>
    <property type="match status" value="1"/>
</dbReference>
<evidence type="ECO:0000259" key="8">
    <source>
        <dbReference type="PROSITE" id="PS51746"/>
    </source>
</evidence>
<evidence type="ECO:0000256" key="1">
    <source>
        <dbReference type="ARBA" id="ARBA00012513"/>
    </source>
</evidence>
<name>A0ABN3J796_9ACTN</name>
<dbReference type="SUPFAM" id="SSF56112">
    <property type="entry name" value="Protein kinase-like (PK-like)"/>
    <property type="match status" value="1"/>
</dbReference>
<dbReference type="SUPFAM" id="SSF81606">
    <property type="entry name" value="PP2C-like"/>
    <property type="match status" value="1"/>
</dbReference>
<evidence type="ECO:0000256" key="4">
    <source>
        <dbReference type="ARBA" id="ARBA00022741"/>
    </source>
</evidence>
<keyword evidence="3" id="KW-0808">Transferase</keyword>
<reference evidence="9 10" key="1">
    <citation type="journal article" date="2019" name="Int. J. Syst. Evol. Microbiol.">
        <title>The Global Catalogue of Microorganisms (GCM) 10K type strain sequencing project: providing services to taxonomists for standard genome sequencing and annotation.</title>
        <authorList>
            <consortium name="The Broad Institute Genomics Platform"/>
            <consortium name="The Broad Institute Genome Sequencing Center for Infectious Disease"/>
            <person name="Wu L."/>
            <person name="Ma J."/>
        </authorList>
    </citation>
    <scope>NUCLEOTIDE SEQUENCE [LARGE SCALE GENOMIC DNA]</scope>
    <source>
        <strain evidence="9 10">JCM 3325</strain>
    </source>
</reference>
<keyword evidence="2" id="KW-0723">Serine/threonine-protein kinase</keyword>
<dbReference type="Gene3D" id="1.10.510.10">
    <property type="entry name" value="Transferase(Phosphotransferase) domain 1"/>
    <property type="match status" value="1"/>
</dbReference>
<dbReference type="EC" id="2.7.11.1" evidence="1"/>
<evidence type="ECO:0000256" key="2">
    <source>
        <dbReference type="ARBA" id="ARBA00022527"/>
    </source>
</evidence>
<dbReference type="Gene3D" id="3.60.40.10">
    <property type="entry name" value="PPM-type phosphatase domain"/>
    <property type="match status" value="1"/>
</dbReference>
<dbReference type="InterPro" id="IPR011009">
    <property type="entry name" value="Kinase-like_dom_sf"/>
</dbReference>
<evidence type="ECO:0000256" key="3">
    <source>
        <dbReference type="ARBA" id="ARBA00022679"/>
    </source>
</evidence>
<dbReference type="EMBL" id="BAAARW010000012">
    <property type="protein sequence ID" value="GAA2423724.1"/>
    <property type="molecule type" value="Genomic_DNA"/>
</dbReference>
<feature type="domain" description="PPM-type phosphatase" evidence="8">
    <location>
        <begin position="170"/>
        <end position="376"/>
    </location>
</feature>
<keyword evidence="4" id="KW-0547">Nucleotide-binding</keyword>